<name>A0A0A8YJF1_ARUDO</name>
<protein>
    <submittedName>
        <fullName evidence="1">Uncharacterized protein</fullName>
    </submittedName>
</protein>
<reference evidence="1" key="1">
    <citation type="submission" date="2014-09" db="EMBL/GenBank/DDBJ databases">
        <authorList>
            <person name="Magalhaes I.L.F."/>
            <person name="Oliveira U."/>
            <person name="Santos F.R."/>
            <person name="Vidigal T.H.D.A."/>
            <person name="Brescovit A.D."/>
            <person name="Santos A.J."/>
        </authorList>
    </citation>
    <scope>NUCLEOTIDE SEQUENCE</scope>
    <source>
        <tissue evidence="1">Shoot tissue taken approximately 20 cm above the soil surface</tissue>
    </source>
</reference>
<reference evidence="1" key="2">
    <citation type="journal article" date="2015" name="Data Brief">
        <title>Shoot transcriptome of the giant reed, Arundo donax.</title>
        <authorList>
            <person name="Barrero R.A."/>
            <person name="Guerrero F.D."/>
            <person name="Moolhuijzen P."/>
            <person name="Goolsby J.A."/>
            <person name="Tidwell J."/>
            <person name="Bellgard S.E."/>
            <person name="Bellgard M.I."/>
        </authorList>
    </citation>
    <scope>NUCLEOTIDE SEQUENCE</scope>
    <source>
        <tissue evidence="1">Shoot tissue taken approximately 20 cm above the soil surface</tissue>
    </source>
</reference>
<proteinExistence type="predicted"/>
<organism evidence="1">
    <name type="scientific">Arundo donax</name>
    <name type="common">Giant reed</name>
    <name type="synonym">Donax arundinaceus</name>
    <dbReference type="NCBI Taxonomy" id="35708"/>
    <lineage>
        <taxon>Eukaryota</taxon>
        <taxon>Viridiplantae</taxon>
        <taxon>Streptophyta</taxon>
        <taxon>Embryophyta</taxon>
        <taxon>Tracheophyta</taxon>
        <taxon>Spermatophyta</taxon>
        <taxon>Magnoliopsida</taxon>
        <taxon>Liliopsida</taxon>
        <taxon>Poales</taxon>
        <taxon>Poaceae</taxon>
        <taxon>PACMAD clade</taxon>
        <taxon>Arundinoideae</taxon>
        <taxon>Arundineae</taxon>
        <taxon>Arundo</taxon>
    </lineage>
</organism>
<sequence>MLLKLTRSWFQVR</sequence>
<accession>A0A0A8YJF1</accession>
<evidence type="ECO:0000313" key="1">
    <source>
        <dbReference type="EMBL" id="JAD25668.1"/>
    </source>
</evidence>
<dbReference type="EMBL" id="GBRH01272227">
    <property type="protein sequence ID" value="JAD25668.1"/>
    <property type="molecule type" value="Transcribed_RNA"/>
</dbReference>